<reference evidence="2" key="1">
    <citation type="journal article" date="2023" name="Mol. Biol. Evol.">
        <title>Third-Generation Sequencing Reveals the Adaptive Role of the Epigenome in Three Deep-Sea Polychaetes.</title>
        <authorList>
            <person name="Perez M."/>
            <person name="Aroh O."/>
            <person name="Sun Y."/>
            <person name="Lan Y."/>
            <person name="Juniper S.K."/>
            <person name="Young C.R."/>
            <person name="Angers B."/>
            <person name="Qian P.Y."/>
        </authorList>
    </citation>
    <scope>NUCLEOTIDE SEQUENCE</scope>
    <source>
        <strain evidence="2">R07B-5</strain>
    </source>
</reference>
<evidence type="ECO:0000256" key="1">
    <source>
        <dbReference type="SAM" id="Phobius"/>
    </source>
</evidence>
<keyword evidence="1" id="KW-1133">Transmembrane helix</keyword>
<dbReference type="AlphaFoldDB" id="A0AAD9KZN1"/>
<proteinExistence type="predicted"/>
<sequence length="34" mass="3955">MFHKQLQICISVYFCVNISSMLNTFNSIILVFIS</sequence>
<dbReference type="EMBL" id="JAODUO010000470">
    <property type="protein sequence ID" value="KAK2179835.1"/>
    <property type="molecule type" value="Genomic_DNA"/>
</dbReference>
<keyword evidence="3" id="KW-1185">Reference proteome</keyword>
<comment type="caution">
    <text evidence="2">The sequence shown here is derived from an EMBL/GenBank/DDBJ whole genome shotgun (WGS) entry which is preliminary data.</text>
</comment>
<keyword evidence="1" id="KW-0472">Membrane</keyword>
<gene>
    <name evidence="2" type="ORF">NP493_470g03077</name>
</gene>
<organism evidence="2 3">
    <name type="scientific">Ridgeia piscesae</name>
    <name type="common">Tubeworm</name>
    <dbReference type="NCBI Taxonomy" id="27915"/>
    <lineage>
        <taxon>Eukaryota</taxon>
        <taxon>Metazoa</taxon>
        <taxon>Spiralia</taxon>
        <taxon>Lophotrochozoa</taxon>
        <taxon>Annelida</taxon>
        <taxon>Polychaeta</taxon>
        <taxon>Sedentaria</taxon>
        <taxon>Canalipalpata</taxon>
        <taxon>Sabellida</taxon>
        <taxon>Siboglinidae</taxon>
        <taxon>Ridgeia</taxon>
    </lineage>
</organism>
<evidence type="ECO:0000313" key="2">
    <source>
        <dbReference type="EMBL" id="KAK2179835.1"/>
    </source>
</evidence>
<name>A0AAD9KZN1_RIDPI</name>
<keyword evidence="1" id="KW-0812">Transmembrane</keyword>
<feature type="transmembrane region" description="Helical" evidence="1">
    <location>
        <begin position="12"/>
        <end position="33"/>
    </location>
</feature>
<protein>
    <submittedName>
        <fullName evidence="2">Uncharacterized protein</fullName>
    </submittedName>
</protein>
<evidence type="ECO:0000313" key="3">
    <source>
        <dbReference type="Proteomes" id="UP001209878"/>
    </source>
</evidence>
<accession>A0AAD9KZN1</accession>
<dbReference type="Proteomes" id="UP001209878">
    <property type="component" value="Unassembled WGS sequence"/>
</dbReference>